<dbReference type="AlphaFoldDB" id="A0A5B7JV05"/>
<dbReference type="Proteomes" id="UP000324222">
    <property type="component" value="Unassembled WGS sequence"/>
</dbReference>
<evidence type="ECO:0000313" key="2">
    <source>
        <dbReference type="Proteomes" id="UP000324222"/>
    </source>
</evidence>
<proteinExistence type="predicted"/>
<evidence type="ECO:0000313" key="1">
    <source>
        <dbReference type="EMBL" id="MPC98375.1"/>
    </source>
</evidence>
<gene>
    <name evidence="1" type="ORF">E2C01_093743</name>
</gene>
<protein>
    <submittedName>
        <fullName evidence="1">Uncharacterized protein</fullName>
    </submittedName>
</protein>
<dbReference type="EMBL" id="VSRR010113801">
    <property type="protein sequence ID" value="MPC98375.1"/>
    <property type="molecule type" value="Genomic_DNA"/>
</dbReference>
<name>A0A5B7JV05_PORTR</name>
<reference evidence="1 2" key="1">
    <citation type="submission" date="2019-05" db="EMBL/GenBank/DDBJ databases">
        <title>Another draft genome of Portunus trituberculatus and its Hox gene families provides insights of decapod evolution.</title>
        <authorList>
            <person name="Jeong J.-H."/>
            <person name="Song I."/>
            <person name="Kim S."/>
            <person name="Choi T."/>
            <person name="Kim D."/>
            <person name="Ryu S."/>
            <person name="Kim W."/>
        </authorList>
    </citation>
    <scope>NUCLEOTIDE SEQUENCE [LARGE SCALE GENOMIC DNA]</scope>
    <source>
        <tissue evidence="1">Muscle</tissue>
    </source>
</reference>
<keyword evidence="2" id="KW-1185">Reference proteome</keyword>
<sequence>MRGAGCGASWSSARCFAPSGKPPLKSERHLKIRWSLQSTRLEDHSAHNPVTHARVEWRNCDAEILIHTILTSSLQRCRGLSSLSHVMPSFTASWKKH</sequence>
<accession>A0A5B7JV05</accession>
<comment type="caution">
    <text evidence="1">The sequence shown here is derived from an EMBL/GenBank/DDBJ whole genome shotgun (WGS) entry which is preliminary data.</text>
</comment>
<organism evidence="1 2">
    <name type="scientific">Portunus trituberculatus</name>
    <name type="common">Swimming crab</name>
    <name type="synonym">Neptunus trituberculatus</name>
    <dbReference type="NCBI Taxonomy" id="210409"/>
    <lineage>
        <taxon>Eukaryota</taxon>
        <taxon>Metazoa</taxon>
        <taxon>Ecdysozoa</taxon>
        <taxon>Arthropoda</taxon>
        <taxon>Crustacea</taxon>
        <taxon>Multicrustacea</taxon>
        <taxon>Malacostraca</taxon>
        <taxon>Eumalacostraca</taxon>
        <taxon>Eucarida</taxon>
        <taxon>Decapoda</taxon>
        <taxon>Pleocyemata</taxon>
        <taxon>Brachyura</taxon>
        <taxon>Eubrachyura</taxon>
        <taxon>Portunoidea</taxon>
        <taxon>Portunidae</taxon>
        <taxon>Portuninae</taxon>
        <taxon>Portunus</taxon>
    </lineage>
</organism>